<proteinExistence type="predicted"/>
<dbReference type="EMBL" id="LAZR01035005">
    <property type="protein sequence ID" value="KKL28696.1"/>
    <property type="molecule type" value="Genomic_DNA"/>
</dbReference>
<protein>
    <submittedName>
        <fullName evidence="1">Uncharacterized protein</fullName>
    </submittedName>
</protein>
<comment type="caution">
    <text evidence="1">The sequence shown here is derived from an EMBL/GenBank/DDBJ whole genome shotgun (WGS) entry which is preliminary data.</text>
</comment>
<evidence type="ECO:0000313" key="1">
    <source>
        <dbReference type="EMBL" id="KKL28696.1"/>
    </source>
</evidence>
<dbReference type="AlphaFoldDB" id="A0A0F9EFT8"/>
<organism evidence="1">
    <name type="scientific">marine sediment metagenome</name>
    <dbReference type="NCBI Taxonomy" id="412755"/>
    <lineage>
        <taxon>unclassified sequences</taxon>
        <taxon>metagenomes</taxon>
        <taxon>ecological metagenomes</taxon>
    </lineage>
</organism>
<gene>
    <name evidence="1" type="ORF">LCGC14_2372520</name>
</gene>
<reference evidence="1" key="1">
    <citation type="journal article" date="2015" name="Nature">
        <title>Complex archaea that bridge the gap between prokaryotes and eukaryotes.</title>
        <authorList>
            <person name="Spang A."/>
            <person name="Saw J.H."/>
            <person name="Jorgensen S.L."/>
            <person name="Zaremba-Niedzwiedzka K."/>
            <person name="Martijn J."/>
            <person name="Lind A.E."/>
            <person name="van Eijk R."/>
            <person name="Schleper C."/>
            <person name="Guy L."/>
            <person name="Ettema T.J."/>
        </authorList>
    </citation>
    <scope>NUCLEOTIDE SEQUENCE</scope>
</reference>
<accession>A0A0F9EFT8</accession>
<feature type="non-terminal residue" evidence="1">
    <location>
        <position position="94"/>
    </location>
</feature>
<name>A0A0F9EFT8_9ZZZZ</name>
<sequence>MITLLSYPRSGRNLLSHMLGKIGISVFMTHRTILWQEWPLKETDKLILLIRDYKECIPRHLYTEKIVSAEMVTKMFGREFGIRDRASQYFENLV</sequence>